<dbReference type="InterPro" id="IPR037523">
    <property type="entry name" value="VOC_core"/>
</dbReference>
<comment type="subcellular location">
    <subcellularLocation>
        <location evidence="1">Membrane</location>
        <topology evidence="1">Multi-pass membrane protein</topology>
    </subcellularLocation>
</comment>
<keyword evidence="3 6" id="KW-0812">Transmembrane</keyword>
<feature type="domain" description="VOC" evidence="7">
    <location>
        <begin position="340"/>
        <end position="453"/>
    </location>
</feature>
<dbReference type="PROSITE" id="PS51819">
    <property type="entry name" value="VOC"/>
    <property type="match status" value="1"/>
</dbReference>
<organism evidence="8 9">
    <name type="scientific">Phaeoacremonium minimum (strain UCR-PA7)</name>
    <name type="common">Esca disease fungus</name>
    <name type="synonym">Togninia minima</name>
    <dbReference type="NCBI Taxonomy" id="1286976"/>
    <lineage>
        <taxon>Eukaryota</taxon>
        <taxon>Fungi</taxon>
        <taxon>Dikarya</taxon>
        <taxon>Ascomycota</taxon>
        <taxon>Pezizomycotina</taxon>
        <taxon>Sordariomycetes</taxon>
        <taxon>Sordariomycetidae</taxon>
        <taxon>Togniniales</taxon>
        <taxon>Togniniaceae</taxon>
        <taxon>Phaeoacremonium</taxon>
    </lineage>
</organism>
<dbReference type="RefSeq" id="XP_007911655.1">
    <property type="nucleotide sequence ID" value="XM_007913464.1"/>
</dbReference>
<sequence length="499" mass="57117">MALIQDWVPPTKENYNFILFLWQLYPLFASVQWLISWYGMGKTSVEGRLNLPGRIGWMTMECPGFTLLLYIMSTLPKEHGITDLPWQNKVLAGLFVIHYSYRAVVYPWIQPSMSPIHVLVWALAAVFQVFNATCIGSWLAAYGPTTAEAWERQLAPWPLLQFTIGVGLFYFGLAANYYHDDELREIRRREELRQDKIARENGGGSREGIKKHYQIPEAGLFKYMLYPHYFVEWVEWTGFWIACGLSCVPARMFVVNEVAAMLPRAVRGKKWYQEKFGEEKIKSKWAVIPGELQASMSARHIMAVENVEMKTAINSIYALVRPCIAPVVDEPLGHEGSRTAMHTVELNVKDPASSAAFLCEVLTLPKALVSADNRSAIVQMKNMRLELLADAAEDEPELPREHNIKFKTTISNIEFARKALAARNSLWGFMKPRGQHVVEFLDLDGYHWEATEIKGNDFRPADTPPVLEQQVYQLKVEDFSVVPEEKKDPKDKEYDVADY</sequence>
<protein>
    <submittedName>
        <fullName evidence="8">Putative steroid 5 alpha-reductase protein</fullName>
    </submittedName>
</protein>
<dbReference type="SUPFAM" id="SSF54593">
    <property type="entry name" value="Glyoxalase/Bleomycin resistance protein/Dihydroxybiphenyl dioxygenase"/>
    <property type="match status" value="1"/>
</dbReference>
<dbReference type="GO" id="GO:0016020">
    <property type="term" value="C:membrane"/>
    <property type="evidence" value="ECO:0007669"/>
    <property type="project" value="UniProtKB-SubCell"/>
</dbReference>
<keyword evidence="9" id="KW-1185">Reference proteome</keyword>
<dbReference type="eggNOG" id="KOG1638">
    <property type="taxonomic scope" value="Eukaryota"/>
</dbReference>
<dbReference type="OrthoDB" id="5788137at2759"/>
<name>R8BW74_PHAM7</name>
<feature type="transmembrane region" description="Helical" evidence="6">
    <location>
        <begin position="20"/>
        <end position="39"/>
    </location>
</feature>
<evidence type="ECO:0000256" key="4">
    <source>
        <dbReference type="ARBA" id="ARBA00022989"/>
    </source>
</evidence>
<dbReference type="EMBL" id="KB932817">
    <property type="protein sequence ID" value="EOO03575.1"/>
    <property type="molecule type" value="Genomic_DNA"/>
</dbReference>
<dbReference type="GO" id="GO:0006629">
    <property type="term" value="P:lipid metabolic process"/>
    <property type="evidence" value="ECO:0007669"/>
    <property type="project" value="InterPro"/>
</dbReference>
<dbReference type="Pfam" id="PF02544">
    <property type="entry name" value="Steroid_dh"/>
    <property type="match status" value="1"/>
</dbReference>
<evidence type="ECO:0000313" key="9">
    <source>
        <dbReference type="Proteomes" id="UP000014074"/>
    </source>
</evidence>
<dbReference type="PROSITE" id="PS50244">
    <property type="entry name" value="S5A_REDUCTASE"/>
    <property type="match status" value="1"/>
</dbReference>
<proteinExistence type="inferred from homology"/>
<dbReference type="HOGENOM" id="CLU_546514_0_0_1"/>
<dbReference type="Proteomes" id="UP000014074">
    <property type="component" value="Unassembled WGS sequence"/>
</dbReference>
<dbReference type="GeneID" id="19329610"/>
<evidence type="ECO:0000256" key="1">
    <source>
        <dbReference type="ARBA" id="ARBA00004141"/>
    </source>
</evidence>
<reference evidence="9" key="1">
    <citation type="journal article" date="2013" name="Genome Announc.">
        <title>Draft genome sequence of the ascomycete Phaeoacremonium aleophilum strain UCR-PA7, a causal agent of the esca disease complex in grapevines.</title>
        <authorList>
            <person name="Blanco-Ulate B."/>
            <person name="Rolshausen P."/>
            <person name="Cantu D."/>
        </authorList>
    </citation>
    <scope>NUCLEOTIDE SEQUENCE [LARGE SCALE GENOMIC DNA]</scope>
    <source>
        <strain evidence="9">UCR-PA7</strain>
    </source>
</reference>
<comment type="similarity">
    <text evidence="2">Belongs to the steroid 5-alpha reductase family.</text>
</comment>
<evidence type="ECO:0000256" key="5">
    <source>
        <dbReference type="ARBA" id="ARBA00023136"/>
    </source>
</evidence>
<feature type="transmembrane region" description="Helical" evidence="6">
    <location>
        <begin position="159"/>
        <end position="179"/>
    </location>
</feature>
<accession>R8BW74</accession>
<dbReference type="KEGG" id="tmn:UCRPA7_873"/>
<dbReference type="PANTHER" id="PTHR10556">
    <property type="entry name" value="3-OXO-5-ALPHA-STEROID 4-DEHYDROGENASE"/>
    <property type="match status" value="1"/>
</dbReference>
<feature type="transmembrane region" description="Helical" evidence="6">
    <location>
        <begin position="116"/>
        <end position="139"/>
    </location>
</feature>
<evidence type="ECO:0000313" key="8">
    <source>
        <dbReference type="EMBL" id="EOO03575.1"/>
    </source>
</evidence>
<keyword evidence="5 6" id="KW-0472">Membrane</keyword>
<dbReference type="AlphaFoldDB" id="R8BW74"/>
<gene>
    <name evidence="8" type="ORF">UCRPA7_873</name>
</gene>
<dbReference type="PANTHER" id="PTHR10556:SF43">
    <property type="entry name" value="STEROID 5-ALPHA-REDUCTASE DET2"/>
    <property type="match status" value="1"/>
</dbReference>
<evidence type="ECO:0000256" key="3">
    <source>
        <dbReference type="ARBA" id="ARBA00022692"/>
    </source>
</evidence>
<evidence type="ECO:0000259" key="7">
    <source>
        <dbReference type="PROSITE" id="PS51819"/>
    </source>
</evidence>
<dbReference type="InterPro" id="IPR029068">
    <property type="entry name" value="Glyas_Bleomycin-R_OHBP_Dase"/>
</dbReference>
<keyword evidence="4 6" id="KW-1133">Transmembrane helix</keyword>
<dbReference type="GO" id="GO:0016627">
    <property type="term" value="F:oxidoreductase activity, acting on the CH-CH group of donors"/>
    <property type="evidence" value="ECO:0007669"/>
    <property type="project" value="InterPro"/>
</dbReference>
<dbReference type="InterPro" id="IPR039357">
    <property type="entry name" value="SRD5A/TECR"/>
</dbReference>
<evidence type="ECO:0000256" key="6">
    <source>
        <dbReference type="SAM" id="Phobius"/>
    </source>
</evidence>
<evidence type="ECO:0000256" key="2">
    <source>
        <dbReference type="ARBA" id="ARBA00007742"/>
    </source>
</evidence>
<dbReference type="InterPro" id="IPR001104">
    <property type="entry name" value="3-oxo-5_a-steroid_4-DH_C"/>
</dbReference>
<dbReference type="Gene3D" id="3.10.180.10">
    <property type="entry name" value="2,3-Dihydroxybiphenyl 1,2-Dioxygenase, domain 1"/>
    <property type="match status" value="1"/>
</dbReference>